<evidence type="ECO:0000256" key="2">
    <source>
        <dbReference type="ARBA" id="ARBA00022741"/>
    </source>
</evidence>
<dbReference type="PANTHER" id="PTHR34378">
    <property type="entry name" value="GLUTAMATE--CYSTEINE LIGASE, CHLOROPLASTIC"/>
    <property type="match status" value="1"/>
</dbReference>
<keyword evidence="1 5" id="KW-0436">Ligase</keyword>
<evidence type="ECO:0000256" key="1">
    <source>
        <dbReference type="ARBA" id="ARBA00022598"/>
    </source>
</evidence>
<dbReference type="Gene3D" id="3.30.590.20">
    <property type="match status" value="1"/>
</dbReference>
<keyword evidence="3 5" id="KW-0067">ATP-binding</keyword>
<comment type="similarity">
    <text evidence="5">Belongs to the glutamate--cysteine ligase type 2 family. EgtA subfamily.</text>
</comment>
<name>A0A6C1CAC0_9ACTN</name>
<dbReference type="EMBL" id="RCIY01000040">
    <property type="protein sequence ID" value="TGG86003.1"/>
    <property type="molecule type" value="Genomic_DNA"/>
</dbReference>
<dbReference type="PANTHER" id="PTHR34378:SF1">
    <property type="entry name" value="GLUTAMATE--CYSTEINE LIGASE, CHLOROPLASTIC"/>
    <property type="match status" value="1"/>
</dbReference>
<dbReference type="PIRSF" id="PIRSF017901">
    <property type="entry name" value="GCL"/>
    <property type="match status" value="1"/>
</dbReference>
<evidence type="ECO:0000313" key="6">
    <source>
        <dbReference type="EMBL" id="TGG86003.1"/>
    </source>
</evidence>
<protein>
    <recommendedName>
        <fullName evidence="5">Glutamate--cysteine ligase</fullName>
        <ecNumber evidence="5">6.3.2.2</ecNumber>
    </recommendedName>
</protein>
<dbReference type="GeneID" id="75180061"/>
<comment type="function">
    <text evidence="5">Catalyzes the synthesis of gamma-glutamylcysteine (gamma-GC).</text>
</comment>
<reference evidence="6 7" key="1">
    <citation type="submission" date="2018-10" db="EMBL/GenBank/DDBJ databases">
        <title>Isolation of pseudouridimycin from Streptomyces albus DSM 40763.</title>
        <authorList>
            <person name="Rosenqvist P."/>
            <person name="Metsae-Ketelae M."/>
            <person name="Virta P."/>
        </authorList>
    </citation>
    <scope>NUCLEOTIDE SEQUENCE [LARGE SCALE GENOMIC DNA]</scope>
    <source>
        <strain evidence="6 7">DSM 40763</strain>
    </source>
</reference>
<evidence type="ECO:0000256" key="3">
    <source>
        <dbReference type="ARBA" id="ARBA00022840"/>
    </source>
</evidence>
<dbReference type="Proteomes" id="UP000298111">
    <property type="component" value="Unassembled WGS sequence"/>
</dbReference>
<gene>
    <name evidence="6" type="ORF">D8771_06165</name>
</gene>
<organism evidence="6 7">
    <name type="scientific">Streptomyces albus</name>
    <dbReference type="NCBI Taxonomy" id="1888"/>
    <lineage>
        <taxon>Bacteria</taxon>
        <taxon>Bacillati</taxon>
        <taxon>Actinomycetota</taxon>
        <taxon>Actinomycetes</taxon>
        <taxon>Kitasatosporales</taxon>
        <taxon>Streptomycetaceae</taxon>
        <taxon>Streptomyces</taxon>
    </lineage>
</organism>
<dbReference type="SUPFAM" id="SSF55931">
    <property type="entry name" value="Glutamine synthetase/guanido kinase"/>
    <property type="match status" value="1"/>
</dbReference>
<dbReference type="EC" id="6.3.2.2" evidence="5"/>
<evidence type="ECO:0000313" key="7">
    <source>
        <dbReference type="Proteomes" id="UP000298111"/>
    </source>
</evidence>
<dbReference type="InterPro" id="IPR006336">
    <property type="entry name" value="GCS2"/>
</dbReference>
<proteinExistence type="inferred from homology"/>
<dbReference type="AlphaFoldDB" id="A0A6C1CAC0"/>
<evidence type="ECO:0000256" key="5">
    <source>
        <dbReference type="PIRNR" id="PIRNR017901"/>
    </source>
</evidence>
<dbReference type="GO" id="GO:0006750">
    <property type="term" value="P:glutathione biosynthetic process"/>
    <property type="evidence" value="ECO:0007669"/>
    <property type="project" value="UniProtKB-UniRule"/>
</dbReference>
<dbReference type="InterPro" id="IPR035434">
    <property type="entry name" value="GCL_bact_plant"/>
</dbReference>
<dbReference type="Pfam" id="PF04107">
    <property type="entry name" value="GCS2"/>
    <property type="match status" value="1"/>
</dbReference>
<evidence type="ECO:0000256" key="4">
    <source>
        <dbReference type="ARBA" id="ARBA00048819"/>
    </source>
</evidence>
<comment type="catalytic activity">
    <reaction evidence="4 5">
        <text>L-cysteine + L-glutamate + ATP = gamma-L-glutamyl-L-cysteine + ADP + phosphate + H(+)</text>
        <dbReference type="Rhea" id="RHEA:13285"/>
        <dbReference type="ChEBI" id="CHEBI:15378"/>
        <dbReference type="ChEBI" id="CHEBI:29985"/>
        <dbReference type="ChEBI" id="CHEBI:30616"/>
        <dbReference type="ChEBI" id="CHEBI:35235"/>
        <dbReference type="ChEBI" id="CHEBI:43474"/>
        <dbReference type="ChEBI" id="CHEBI:58173"/>
        <dbReference type="ChEBI" id="CHEBI:456216"/>
        <dbReference type="EC" id="6.3.2.2"/>
    </reaction>
</comment>
<dbReference type="RefSeq" id="WP_016471118.1">
    <property type="nucleotide sequence ID" value="NZ_BBQG01000022.1"/>
</dbReference>
<comment type="caution">
    <text evidence="6">The sequence shown here is derived from an EMBL/GenBank/DDBJ whole genome shotgun (WGS) entry which is preliminary data.</text>
</comment>
<accession>A0A6C1CAC0</accession>
<dbReference type="GO" id="GO:0005524">
    <property type="term" value="F:ATP binding"/>
    <property type="evidence" value="ECO:0007669"/>
    <property type="project" value="UniProtKB-UniRule"/>
</dbReference>
<sequence length="461" mass="48696">MASAPDSPSLTRADLRSVFESSFSPHARAGAARELVGIEVETAALDPHTGAAVPYEGPAGLRALLEHLVRETGAVPVYDRSALTGVTLPEGGTVTLEHGGAVEYSSPPCDGVAELARVADGALRRLAAVARRFGFALVPGGQYPFTAPGDVAWVPHSRMPAMRRHFMSLGPSGADGVQVMSLALSTQTSLDFTGPEDLTRKLRALAAASTPAAALFVNAPLEGGRPCGLLSRRMDHLSRTDPARTGAVPVMLAADVDADRLVDWALDLPMIHRAAGDGGRRPAPPVPFRTLLTRGFGDGTRPGPADWRAHLSQVFTDVRVRETLELRAVDGPPYRALFSVPAFWTGLAYHAPSRDAAWELLGGITPDEHRAAQAHIARRGLAARIAGRPVRELATALLDLSAAGLAARVAAGTEHPEALSFLEPLREVAATGVTFAERLLADRAARPAGFPARHIAHHRIP</sequence>
<dbReference type="InterPro" id="IPR014746">
    <property type="entry name" value="Gln_synth/guanido_kin_cat_dom"/>
</dbReference>
<keyword evidence="2 5" id="KW-0547">Nucleotide-binding</keyword>
<dbReference type="GO" id="GO:0004357">
    <property type="term" value="F:glutamate-cysteine ligase activity"/>
    <property type="evidence" value="ECO:0007669"/>
    <property type="project" value="UniProtKB-UniRule"/>
</dbReference>